<dbReference type="InterPro" id="IPR036388">
    <property type="entry name" value="WH-like_DNA-bd_sf"/>
</dbReference>
<evidence type="ECO:0000313" key="3">
    <source>
        <dbReference type="Proteomes" id="UP001241072"/>
    </source>
</evidence>
<dbReference type="EMBL" id="JAUQUB010000006">
    <property type="protein sequence ID" value="MDO7883581.1"/>
    <property type="molecule type" value="Genomic_DNA"/>
</dbReference>
<comment type="similarity">
    <text evidence="1">Belongs to the ROK (NagC/XylR) family.</text>
</comment>
<proteinExistence type="inferred from homology"/>
<dbReference type="Gene3D" id="3.30.420.40">
    <property type="match status" value="2"/>
</dbReference>
<keyword evidence="3" id="KW-1185">Reference proteome</keyword>
<dbReference type="PANTHER" id="PTHR18964:SF149">
    <property type="entry name" value="BIFUNCTIONAL UDP-N-ACETYLGLUCOSAMINE 2-EPIMERASE_N-ACETYLMANNOSAMINE KINASE"/>
    <property type="match status" value="1"/>
</dbReference>
<dbReference type="Pfam" id="PF00480">
    <property type="entry name" value="ROK"/>
    <property type="match status" value="1"/>
</dbReference>
<evidence type="ECO:0000313" key="2">
    <source>
        <dbReference type="EMBL" id="MDO7883581.1"/>
    </source>
</evidence>
<accession>A0ABT9BRC5</accession>
<sequence>MRNTTPPWVPDAGASQAVALEVLLRGPISRSDIARRLQLSPGSLTRLSTPLIESGLLVEVGERGDGRAGRPSRPLDVVPSSRHFIGMKLMGDQVLGALTDLRADVIASESAALESQHPDDVVATIAAIAARLAARVPAVTALGIGVGGLLDDHGTVLSAPFLEWEDVPLASLVETATGIPTVVSNDLVAFTEYEHWFGAARELDRFAVITLGAGIGYGLVANGAVVASPDSGIGLVGHWPLDPYGPVCPSGHRGCARSILTQAAIVGAVSTALGRAVGYEEALDLAAAGEAAARRVVDDAGRGLGRLLAAVANLTVPEMIVLGGEGVRLVEIARDAVREGMALDRDPRARDIPLVTTTGDNTEWCRGAAVLAIQAYVLPAAR</sequence>
<organism evidence="2 3">
    <name type="scientific">Antiquaquibacter soli</name>
    <dbReference type="NCBI Taxonomy" id="3064523"/>
    <lineage>
        <taxon>Bacteria</taxon>
        <taxon>Bacillati</taxon>
        <taxon>Actinomycetota</taxon>
        <taxon>Actinomycetes</taxon>
        <taxon>Micrococcales</taxon>
        <taxon>Microbacteriaceae</taxon>
        <taxon>Antiquaquibacter</taxon>
    </lineage>
</organism>
<dbReference type="InterPro" id="IPR036390">
    <property type="entry name" value="WH_DNA-bd_sf"/>
</dbReference>
<gene>
    <name evidence="2" type="ORF">Q5716_15210</name>
</gene>
<dbReference type="RefSeq" id="WP_305004006.1">
    <property type="nucleotide sequence ID" value="NZ_JAUQUB010000006.1"/>
</dbReference>
<name>A0ABT9BRC5_9MICO</name>
<protein>
    <submittedName>
        <fullName evidence="2">ROK family transcriptional regulator</fullName>
    </submittedName>
</protein>
<dbReference type="PANTHER" id="PTHR18964">
    <property type="entry name" value="ROK (REPRESSOR, ORF, KINASE) FAMILY"/>
    <property type="match status" value="1"/>
</dbReference>
<evidence type="ECO:0000256" key="1">
    <source>
        <dbReference type="ARBA" id="ARBA00006479"/>
    </source>
</evidence>
<dbReference type="SUPFAM" id="SSF53067">
    <property type="entry name" value="Actin-like ATPase domain"/>
    <property type="match status" value="1"/>
</dbReference>
<dbReference type="Gene3D" id="1.10.10.10">
    <property type="entry name" value="Winged helix-like DNA-binding domain superfamily/Winged helix DNA-binding domain"/>
    <property type="match status" value="1"/>
</dbReference>
<dbReference type="Proteomes" id="UP001241072">
    <property type="component" value="Unassembled WGS sequence"/>
</dbReference>
<dbReference type="InterPro" id="IPR043129">
    <property type="entry name" value="ATPase_NBD"/>
</dbReference>
<dbReference type="SUPFAM" id="SSF46785">
    <property type="entry name" value="Winged helix' DNA-binding domain"/>
    <property type="match status" value="1"/>
</dbReference>
<reference evidence="2 3" key="1">
    <citation type="submission" date="2023-07" db="EMBL/GenBank/DDBJ databases">
        <title>Protaetiibacter sp. nov WY-16 isolated from soil.</title>
        <authorList>
            <person name="Liu B."/>
            <person name="Wan Y."/>
        </authorList>
    </citation>
    <scope>NUCLEOTIDE SEQUENCE [LARGE SCALE GENOMIC DNA]</scope>
    <source>
        <strain evidence="2 3">WY-16</strain>
    </source>
</reference>
<dbReference type="InterPro" id="IPR000600">
    <property type="entry name" value="ROK"/>
</dbReference>
<comment type="caution">
    <text evidence="2">The sequence shown here is derived from an EMBL/GenBank/DDBJ whole genome shotgun (WGS) entry which is preliminary data.</text>
</comment>